<dbReference type="AlphaFoldDB" id="K3WVT8"/>
<reference evidence="1" key="3">
    <citation type="submission" date="2015-02" db="UniProtKB">
        <authorList>
            <consortium name="EnsemblProtists"/>
        </authorList>
    </citation>
    <scope>IDENTIFICATION</scope>
    <source>
        <strain evidence="1">DAOM BR144</strain>
    </source>
</reference>
<sequence length="249" mass="28433">MHTVTLIITLDLSQTIWELYRIETSAVTMQKMMKRNPRMRQTDFLELVPHTFTRQAAQKIQLRACLDRQLSATHRDILSSLEQLQIFGMSGRTDENSVSPLNAKALIISTEMSESSPKTASYGPADRDTKESQPRLGVLAPLGYAIFSNHRRRIKRPHKSDRNSELVLQALCSLFTVEYLVLAEYVECIIPFVYVVYIAVRSNLSSAVYYPSLSSDLAFVLESQFELVQSKLVLWITLLLQFQLLHYGT</sequence>
<organism evidence="1 2">
    <name type="scientific">Globisporangium ultimum (strain ATCC 200006 / CBS 805.95 / DAOM BR144)</name>
    <name type="common">Pythium ultimum</name>
    <dbReference type="NCBI Taxonomy" id="431595"/>
    <lineage>
        <taxon>Eukaryota</taxon>
        <taxon>Sar</taxon>
        <taxon>Stramenopiles</taxon>
        <taxon>Oomycota</taxon>
        <taxon>Peronosporomycetes</taxon>
        <taxon>Pythiales</taxon>
        <taxon>Pythiaceae</taxon>
        <taxon>Globisporangium</taxon>
    </lineage>
</organism>
<proteinExistence type="predicted"/>
<evidence type="ECO:0000313" key="2">
    <source>
        <dbReference type="Proteomes" id="UP000019132"/>
    </source>
</evidence>
<reference evidence="2" key="1">
    <citation type="journal article" date="2010" name="Genome Biol.">
        <title>Genome sequence of the necrotrophic plant pathogen Pythium ultimum reveals original pathogenicity mechanisms and effector repertoire.</title>
        <authorList>
            <person name="Levesque C.A."/>
            <person name="Brouwer H."/>
            <person name="Cano L."/>
            <person name="Hamilton J.P."/>
            <person name="Holt C."/>
            <person name="Huitema E."/>
            <person name="Raffaele S."/>
            <person name="Robideau G.P."/>
            <person name="Thines M."/>
            <person name="Win J."/>
            <person name="Zerillo M.M."/>
            <person name="Beakes G.W."/>
            <person name="Boore J.L."/>
            <person name="Busam D."/>
            <person name="Dumas B."/>
            <person name="Ferriera S."/>
            <person name="Fuerstenberg S.I."/>
            <person name="Gachon C.M."/>
            <person name="Gaulin E."/>
            <person name="Govers F."/>
            <person name="Grenville-Briggs L."/>
            <person name="Horner N."/>
            <person name="Hostetler J."/>
            <person name="Jiang R.H."/>
            <person name="Johnson J."/>
            <person name="Krajaejun T."/>
            <person name="Lin H."/>
            <person name="Meijer H.J."/>
            <person name="Moore B."/>
            <person name="Morris P."/>
            <person name="Phuntmart V."/>
            <person name="Puiu D."/>
            <person name="Shetty J."/>
            <person name="Stajich J.E."/>
            <person name="Tripathy S."/>
            <person name="Wawra S."/>
            <person name="van West P."/>
            <person name="Whitty B.R."/>
            <person name="Coutinho P.M."/>
            <person name="Henrissat B."/>
            <person name="Martin F."/>
            <person name="Thomas P.D."/>
            <person name="Tyler B.M."/>
            <person name="De Vries R.P."/>
            <person name="Kamoun S."/>
            <person name="Yandell M."/>
            <person name="Tisserat N."/>
            <person name="Buell C.R."/>
        </authorList>
    </citation>
    <scope>NUCLEOTIDE SEQUENCE</scope>
    <source>
        <strain evidence="2">DAOM:BR144</strain>
    </source>
</reference>
<protein>
    <submittedName>
        <fullName evidence="1">Uncharacterized protein</fullName>
    </submittedName>
</protein>
<accession>K3WVT8</accession>
<reference evidence="2" key="2">
    <citation type="submission" date="2010-04" db="EMBL/GenBank/DDBJ databases">
        <authorList>
            <person name="Buell R."/>
            <person name="Hamilton J."/>
            <person name="Hostetler J."/>
        </authorList>
    </citation>
    <scope>NUCLEOTIDE SEQUENCE [LARGE SCALE GENOMIC DNA]</scope>
    <source>
        <strain evidence="2">DAOM:BR144</strain>
    </source>
</reference>
<dbReference type="EMBL" id="GL376599">
    <property type="status" value="NOT_ANNOTATED_CDS"/>
    <property type="molecule type" value="Genomic_DNA"/>
</dbReference>
<name>K3WVT8_GLOUD</name>
<dbReference type="EnsemblProtists" id="PYU1_T009086">
    <property type="protein sequence ID" value="PYU1_T009086"/>
    <property type="gene ID" value="PYU1_G009068"/>
</dbReference>
<dbReference type="Proteomes" id="UP000019132">
    <property type="component" value="Unassembled WGS sequence"/>
</dbReference>
<dbReference type="VEuPathDB" id="FungiDB:PYU1_G009068"/>
<dbReference type="HOGENOM" id="CLU_1117643_0_0_1"/>
<evidence type="ECO:0000313" key="1">
    <source>
        <dbReference type="EnsemblProtists" id="PYU1_T009086"/>
    </source>
</evidence>
<keyword evidence="2" id="KW-1185">Reference proteome</keyword>
<dbReference type="InParanoid" id="K3WVT8"/>